<evidence type="ECO:0000256" key="6">
    <source>
        <dbReference type="ARBA" id="ARBA00022617"/>
    </source>
</evidence>
<evidence type="ECO:0000256" key="11">
    <source>
        <dbReference type="ARBA" id="ARBA00023004"/>
    </source>
</evidence>
<dbReference type="PANTHER" id="PTHR43809">
    <property type="entry name" value="NITRITE REDUCTASE (NADH) LARGE SUBUNIT"/>
    <property type="match status" value="1"/>
</dbReference>
<dbReference type="Pfam" id="PF04324">
    <property type="entry name" value="Fer2_BFD"/>
    <property type="match status" value="1"/>
</dbReference>
<evidence type="ECO:0000256" key="7">
    <source>
        <dbReference type="ARBA" id="ARBA00022630"/>
    </source>
</evidence>
<keyword evidence="10" id="KW-0560">Oxidoreductase</keyword>
<dbReference type="InterPro" id="IPR036188">
    <property type="entry name" value="FAD/NAD-bd_sf"/>
</dbReference>
<evidence type="ECO:0000256" key="3">
    <source>
        <dbReference type="ARBA" id="ARBA00001974"/>
    </source>
</evidence>
<dbReference type="InterPro" id="IPR007419">
    <property type="entry name" value="BFD-like_2Fe2S-bd_dom"/>
</dbReference>
<evidence type="ECO:0000256" key="10">
    <source>
        <dbReference type="ARBA" id="ARBA00023002"/>
    </source>
</evidence>
<sequence>MAGYGMAGARVVSELRARGADVTAFGAETHRPYNRVMLSTLLAGKVREDDLTLAAPPPGADLRLGVPVTALDLARRVVVTPEGEQAYDALVLATGATAVLPPMDGVPAATAHVLRTLDDCRGILAAAGGARSAVVLGGGLLGLEAARGLAGCGLAVTVVHAGGHVMDRQLDPDGGHVLARTLRDLGVCVRVGARATAWTGDRLLLADGTAVPGDLLVVACGARPDTALARAAGLAVHRGVLVDDGLRTSDPHVYAVGDCAEHDGTVHGLVAPAWEQAAALADRLTGGTARYRGSRLVTRLKAGGIDLAAMGSVAPDPDAEVVTFADPARGTYVRLVIRGDRLAGAVLLGDNPSVGAVTQLYDRDAPVPADRRSLLFGRAFGAEPAAPAASPAFMPDHAVVCRCNSVPKAAITACWRSGARSVADVAAATRATTGCGGCADAVTGIVDWLSTVEPEVTV</sequence>
<dbReference type="PANTHER" id="PTHR43809:SF1">
    <property type="entry name" value="NITRITE REDUCTASE (NADH) LARGE SUBUNIT"/>
    <property type="match status" value="1"/>
</dbReference>
<dbReference type="EMBL" id="BOOY01000030">
    <property type="protein sequence ID" value="GIJ04881.1"/>
    <property type="molecule type" value="Genomic_DNA"/>
</dbReference>
<evidence type="ECO:0000313" key="17">
    <source>
        <dbReference type="Proteomes" id="UP000652013"/>
    </source>
</evidence>
<comment type="caution">
    <text evidence="16">The sequence shown here is derived from an EMBL/GenBank/DDBJ whole genome shotgun (WGS) entry which is preliminary data.</text>
</comment>
<dbReference type="InterPro" id="IPR041575">
    <property type="entry name" value="Rubredoxin_C"/>
</dbReference>
<dbReference type="Gene3D" id="1.10.10.1100">
    <property type="entry name" value="BFD-like [2Fe-2S]-binding domain"/>
    <property type="match status" value="1"/>
</dbReference>
<keyword evidence="11" id="KW-0408">Iron</keyword>
<keyword evidence="8" id="KW-0479">Metal-binding</keyword>
<name>A0A8J3YA72_9ACTN</name>
<comment type="cofactor">
    <cofactor evidence="1">
        <name>siroheme</name>
        <dbReference type="ChEBI" id="CHEBI:60052"/>
    </cofactor>
</comment>
<evidence type="ECO:0000256" key="5">
    <source>
        <dbReference type="ARBA" id="ARBA00010429"/>
    </source>
</evidence>
<proteinExistence type="inferred from homology"/>
<evidence type="ECO:0000256" key="1">
    <source>
        <dbReference type="ARBA" id="ARBA00001929"/>
    </source>
</evidence>
<comment type="cofactor">
    <cofactor evidence="3">
        <name>FAD</name>
        <dbReference type="ChEBI" id="CHEBI:57692"/>
    </cofactor>
</comment>
<evidence type="ECO:0000259" key="13">
    <source>
        <dbReference type="Pfam" id="PF04324"/>
    </source>
</evidence>
<comment type="similarity">
    <text evidence="5">Belongs to the nitrite and sulfite reductase 4Fe-4S domain family.</text>
</comment>
<comment type="pathway">
    <text evidence="4">Nitrogen metabolism; nitrate reduction (assimilation).</text>
</comment>
<accession>A0A8J3YA72</accession>
<evidence type="ECO:0000259" key="14">
    <source>
        <dbReference type="Pfam" id="PF07992"/>
    </source>
</evidence>
<dbReference type="GO" id="GO:0016491">
    <property type="term" value="F:oxidoreductase activity"/>
    <property type="evidence" value="ECO:0007669"/>
    <property type="project" value="UniProtKB-KW"/>
</dbReference>
<keyword evidence="17" id="KW-1185">Reference proteome</keyword>
<evidence type="ECO:0000256" key="4">
    <source>
        <dbReference type="ARBA" id="ARBA00005096"/>
    </source>
</evidence>
<evidence type="ECO:0000256" key="2">
    <source>
        <dbReference type="ARBA" id="ARBA00001966"/>
    </source>
</evidence>
<evidence type="ECO:0000256" key="8">
    <source>
        <dbReference type="ARBA" id="ARBA00022723"/>
    </source>
</evidence>
<gene>
    <name evidence="16" type="primary">nasC</name>
    <name evidence="16" type="ORF">Sya03_42330</name>
</gene>
<evidence type="ECO:0000256" key="12">
    <source>
        <dbReference type="ARBA" id="ARBA00023014"/>
    </source>
</evidence>
<dbReference type="PRINTS" id="PR00368">
    <property type="entry name" value="FADPNR"/>
</dbReference>
<keyword evidence="12" id="KW-0411">Iron-sulfur</keyword>
<dbReference type="InterPro" id="IPR023753">
    <property type="entry name" value="FAD/NAD-binding_dom"/>
</dbReference>
<dbReference type="Gene3D" id="3.50.50.60">
    <property type="entry name" value="FAD/NAD(P)-binding domain"/>
    <property type="match status" value="2"/>
</dbReference>
<dbReference type="AlphaFoldDB" id="A0A8J3YA72"/>
<dbReference type="SUPFAM" id="SSF51905">
    <property type="entry name" value="FAD/NAD(P)-binding domain"/>
    <property type="match status" value="2"/>
</dbReference>
<dbReference type="InterPro" id="IPR052034">
    <property type="entry name" value="NasD-like"/>
</dbReference>
<keyword evidence="7" id="KW-0285">Flavoprotein</keyword>
<dbReference type="PRINTS" id="PR00411">
    <property type="entry name" value="PNDRDTASEI"/>
</dbReference>
<dbReference type="Gene3D" id="3.30.390.30">
    <property type="match status" value="1"/>
</dbReference>
<dbReference type="InterPro" id="IPR041854">
    <property type="entry name" value="BFD-like_2Fe2S-bd_dom_sf"/>
</dbReference>
<keyword evidence="6" id="KW-0349">Heme</keyword>
<evidence type="ECO:0000256" key="9">
    <source>
        <dbReference type="ARBA" id="ARBA00022827"/>
    </source>
</evidence>
<dbReference type="Proteomes" id="UP000652013">
    <property type="component" value="Unassembled WGS sequence"/>
</dbReference>
<evidence type="ECO:0000259" key="15">
    <source>
        <dbReference type="Pfam" id="PF18267"/>
    </source>
</evidence>
<dbReference type="InterPro" id="IPR016156">
    <property type="entry name" value="FAD/NAD-linked_Rdtase_dimer_sf"/>
</dbReference>
<dbReference type="Pfam" id="PF18267">
    <property type="entry name" value="Rubredoxin_C"/>
    <property type="match status" value="1"/>
</dbReference>
<feature type="domain" description="NADH-rubredoxin oxidoreductase C-terminal" evidence="15">
    <location>
        <begin position="297"/>
        <end position="351"/>
    </location>
</feature>
<organism evidence="16 17">
    <name type="scientific">Spirilliplanes yamanashiensis</name>
    <dbReference type="NCBI Taxonomy" id="42233"/>
    <lineage>
        <taxon>Bacteria</taxon>
        <taxon>Bacillati</taxon>
        <taxon>Actinomycetota</taxon>
        <taxon>Actinomycetes</taxon>
        <taxon>Micromonosporales</taxon>
        <taxon>Micromonosporaceae</taxon>
        <taxon>Spirilliplanes</taxon>
    </lineage>
</organism>
<feature type="domain" description="FAD/NAD(P)-binding" evidence="14">
    <location>
        <begin position="3"/>
        <end position="273"/>
    </location>
</feature>
<evidence type="ECO:0000313" key="16">
    <source>
        <dbReference type="EMBL" id="GIJ04881.1"/>
    </source>
</evidence>
<comment type="cofactor">
    <cofactor evidence="2">
        <name>[4Fe-4S] cluster</name>
        <dbReference type="ChEBI" id="CHEBI:49883"/>
    </cofactor>
</comment>
<keyword evidence="9" id="KW-0274">FAD</keyword>
<feature type="domain" description="BFD-like [2Fe-2S]-binding" evidence="13">
    <location>
        <begin position="399"/>
        <end position="447"/>
    </location>
</feature>
<protein>
    <submittedName>
        <fullName evidence="16">FAD/NAD(P)-binding oxidoreductase</fullName>
    </submittedName>
</protein>
<dbReference type="GO" id="GO:0046872">
    <property type="term" value="F:metal ion binding"/>
    <property type="evidence" value="ECO:0007669"/>
    <property type="project" value="UniProtKB-KW"/>
</dbReference>
<dbReference type="GO" id="GO:0051536">
    <property type="term" value="F:iron-sulfur cluster binding"/>
    <property type="evidence" value="ECO:0007669"/>
    <property type="project" value="UniProtKB-KW"/>
</dbReference>
<dbReference type="Pfam" id="PF07992">
    <property type="entry name" value="Pyr_redox_2"/>
    <property type="match status" value="1"/>
</dbReference>
<reference evidence="16" key="1">
    <citation type="submission" date="2021-01" db="EMBL/GenBank/DDBJ databases">
        <title>Whole genome shotgun sequence of Spirilliplanes yamanashiensis NBRC 15828.</title>
        <authorList>
            <person name="Komaki H."/>
            <person name="Tamura T."/>
        </authorList>
    </citation>
    <scope>NUCLEOTIDE SEQUENCE</scope>
    <source>
        <strain evidence="16">NBRC 15828</strain>
    </source>
</reference>